<dbReference type="AlphaFoldDB" id="A0A7T4T8U4"/>
<dbReference type="Proteomes" id="UP000595610">
    <property type="component" value="Chromosome 1"/>
</dbReference>
<sequence>MAETANIGEIAAKISKDVFRHFLWETHQKRDDNFACTNEKHLGEGGKPKDTHPGDVVFFYDDPYLGKRVYLHTDLKSYAADSITSTKLRGAFKSLCMTIECAKESSEWRKKYSVDLSEPHEVRGMLFIHNHDNGYEKPFYEAVDKMDLQALPVAPGTLLHFLGPHDIQRLYSIGNDIIRLRAGDELPKDYTFFYPDLVMSRRQGDVWGQAATIESLTGPYIIIKHGPADQHDAGYVIYYNSPGESPEEFEYFLDSLSRYQMLESSEKIRIRVTSGDVIDDLKSVFQTAKKKYAKAWGFDPAREAILDQIEIDRVTSVTSTYNPGDMGWRE</sequence>
<evidence type="ECO:0000259" key="1">
    <source>
        <dbReference type="Pfam" id="PF26115"/>
    </source>
</evidence>
<dbReference type="EMBL" id="CP066075">
    <property type="protein sequence ID" value="QQC64305.1"/>
    <property type="molecule type" value="Genomic_DNA"/>
</dbReference>
<proteinExistence type="predicted"/>
<dbReference type="InterPro" id="IPR058873">
    <property type="entry name" value="PDDEXK_GAPS4"/>
</dbReference>
<gene>
    <name evidence="2" type="ORF">I6I06_02030</name>
</gene>
<accession>A0A7T4T8U4</accession>
<keyword evidence="3" id="KW-1185">Reference proteome</keyword>
<dbReference type="Pfam" id="PF26115">
    <property type="entry name" value="PDDEXK_GAPS4"/>
    <property type="match status" value="1"/>
</dbReference>
<dbReference type="KEGG" id="pgis:I6I06_02030"/>
<reference evidence="2 3" key="1">
    <citation type="submission" date="2020-12" db="EMBL/GenBank/DDBJ databases">
        <title>FDA dAtabase for Regulatory Grade micrObial Sequences (FDA-ARGOS): Supporting development and validation of Infectious Disease Dx tests.</title>
        <authorList>
            <person name="Nelson B."/>
            <person name="Plummer A."/>
            <person name="Tallon L."/>
            <person name="Sadzewicz L."/>
            <person name="Zhao X."/>
            <person name="Boylan J."/>
            <person name="Ott S."/>
            <person name="Bowen H."/>
            <person name="Vavikolanu K."/>
            <person name="Mehta A."/>
            <person name="Aluvathingal J."/>
            <person name="Nadendla S."/>
            <person name="Myers T."/>
            <person name="Yan Y."/>
            <person name="Sichtig H."/>
        </authorList>
    </citation>
    <scope>NUCLEOTIDE SEQUENCE [LARGE SCALE GENOMIC DNA]</scope>
    <source>
        <strain evidence="2 3">FDAARGOS_1049</strain>
    </source>
</reference>
<feature type="domain" description="GAPS4 PD-(D/E)XK nuclease" evidence="1">
    <location>
        <begin position="5"/>
        <end position="147"/>
    </location>
</feature>
<protein>
    <recommendedName>
        <fullName evidence="1">GAPS4 PD-(D/E)XK nuclease domain-containing protein</fullName>
    </recommendedName>
</protein>
<organism evidence="2 3">
    <name type="scientific">Paraburkholderia ginsengisoli</name>
    <dbReference type="NCBI Taxonomy" id="311231"/>
    <lineage>
        <taxon>Bacteria</taxon>
        <taxon>Pseudomonadati</taxon>
        <taxon>Pseudomonadota</taxon>
        <taxon>Betaproteobacteria</taxon>
        <taxon>Burkholderiales</taxon>
        <taxon>Burkholderiaceae</taxon>
        <taxon>Paraburkholderia</taxon>
    </lineage>
</organism>
<evidence type="ECO:0000313" key="2">
    <source>
        <dbReference type="EMBL" id="QQC64305.1"/>
    </source>
</evidence>
<evidence type="ECO:0000313" key="3">
    <source>
        <dbReference type="Proteomes" id="UP000595610"/>
    </source>
</evidence>
<dbReference type="RefSeq" id="WP_042322881.1">
    <property type="nucleotide sequence ID" value="NZ_CP066075.1"/>
</dbReference>
<name>A0A7T4T8U4_9BURK</name>